<feature type="domain" description="Endonuclease GajA/Old nuclease/RecF-like AAA" evidence="1">
    <location>
        <begin position="13"/>
        <end position="467"/>
    </location>
</feature>
<accession>A0ABP9F030</accession>
<evidence type="ECO:0000313" key="3">
    <source>
        <dbReference type="Proteomes" id="UP001500433"/>
    </source>
</evidence>
<sequence>MKTSKQTKGIGFKNFRRFEDFPMLKFGDITYLVGRNNSGKSTMVKAQLLMMDYLQNQLFDTFSFDSAVLEDANIVTFGRAKNNKSKSNQIEFTSAINNIEFSVIISGKDDTTKANVHSFNVIDENEGIILEIDYLKEIIHLKRKKKRVDSDKVQLVYQLARLTSDLRDIEDQISKLQSKVSKEYLTLKDKRNSLVNQIEKIDKAIPEQKKEEGFDFNVSYPLQFLRVGQMYEVEEGDENEDDIVLSEDTMIQEFISIILYFNEIQYKKDSEESKSNNDDTFNPDSIEVHQNKVKLEKWADRVSNLINSQTFHYLPANPSKQSALFALRDKNNDLAQAIHHFKQAGLDDKAESKSFVKHWMKEFEVGEDFSIKFYAGEAYEFHIVEDGAQNHLSDKGMGSLQIMSLILKLATILFSKKQKNRNVPTVLIEEPELNLHPELQSKLCDFLLEVSNKNVLFLVETHSEYIIRRAQLIAIEEGFIMNEELNPNPFKVFYFHKKEGPYEMKLNSQGKFDRDFGKGFYNESGRLTLGMIKELRKNQAE</sequence>
<dbReference type="EMBL" id="BAABJH010000001">
    <property type="protein sequence ID" value="GAA4890384.1"/>
    <property type="molecule type" value="Genomic_DNA"/>
</dbReference>
<dbReference type="Pfam" id="PF13175">
    <property type="entry name" value="AAA_15"/>
    <property type="match status" value="1"/>
</dbReference>
<dbReference type="Proteomes" id="UP001500433">
    <property type="component" value="Unassembled WGS sequence"/>
</dbReference>
<evidence type="ECO:0000313" key="2">
    <source>
        <dbReference type="EMBL" id="GAA4890384.1"/>
    </source>
</evidence>
<dbReference type="InterPro" id="IPR027417">
    <property type="entry name" value="P-loop_NTPase"/>
</dbReference>
<organism evidence="2 3">
    <name type="scientific">Flaviramulus aquimarinus</name>
    <dbReference type="NCBI Taxonomy" id="1170456"/>
    <lineage>
        <taxon>Bacteria</taxon>
        <taxon>Pseudomonadati</taxon>
        <taxon>Bacteroidota</taxon>
        <taxon>Flavobacteriia</taxon>
        <taxon>Flavobacteriales</taxon>
        <taxon>Flavobacteriaceae</taxon>
        <taxon>Flaviramulus</taxon>
    </lineage>
</organism>
<proteinExistence type="predicted"/>
<dbReference type="PANTHER" id="PTHR43581:SF4">
    <property type="entry name" value="ATP_GTP PHOSPHATASE"/>
    <property type="match status" value="1"/>
</dbReference>
<reference evidence="3" key="1">
    <citation type="journal article" date="2019" name="Int. J. Syst. Evol. Microbiol.">
        <title>The Global Catalogue of Microorganisms (GCM) 10K type strain sequencing project: providing services to taxonomists for standard genome sequencing and annotation.</title>
        <authorList>
            <consortium name="The Broad Institute Genomics Platform"/>
            <consortium name="The Broad Institute Genome Sequencing Center for Infectious Disease"/>
            <person name="Wu L."/>
            <person name="Ma J."/>
        </authorList>
    </citation>
    <scope>NUCLEOTIDE SEQUENCE [LARGE SCALE GENOMIC DNA]</scope>
    <source>
        <strain evidence="3">JCM 18274</strain>
    </source>
</reference>
<dbReference type="Gene3D" id="3.40.50.300">
    <property type="entry name" value="P-loop containing nucleotide triphosphate hydrolases"/>
    <property type="match status" value="2"/>
</dbReference>
<dbReference type="SUPFAM" id="SSF52540">
    <property type="entry name" value="P-loop containing nucleoside triphosphate hydrolases"/>
    <property type="match status" value="1"/>
</dbReference>
<dbReference type="InterPro" id="IPR051396">
    <property type="entry name" value="Bact_Antivir_Def_Nuclease"/>
</dbReference>
<dbReference type="InterPro" id="IPR041685">
    <property type="entry name" value="AAA_GajA/Old/RecF-like"/>
</dbReference>
<keyword evidence="3" id="KW-1185">Reference proteome</keyword>
<dbReference type="PANTHER" id="PTHR43581">
    <property type="entry name" value="ATP/GTP PHOSPHATASE"/>
    <property type="match status" value="1"/>
</dbReference>
<protein>
    <recommendedName>
        <fullName evidence="1">Endonuclease GajA/Old nuclease/RecF-like AAA domain-containing protein</fullName>
    </recommendedName>
</protein>
<evidence type="ECO:0000259" key="1">
    <source>
        <dbReference type="Pfam" id="PF13175"/>
    </source>
</evidence>
<gene>
    <name evidence="2" type="ORF">GCM10023311_13230</name>
</gene>
<name>A0ABP9F030_9FLAO</name>
<dbReference type="RefSeq" id="WP_345273284.1">
    <property type="nucleotide sequence ID" value="NZ_BAABJH010000001.1"/>
</dbReference>
<comment type="caution">
    <text evidence="2">The sequence shown here is derived from an EMBL/GenBank/DDBJ whole genome shotgun (WGS) entry which is preliminary data.</text>
</comment>